<keyword evidence="3" id="KW-0472">Membrane</keyword>
<proteinExistence type="predicted"/>
<dbReference type="Proteomes" id="UP000095192">
    <property type="component" value="Unassembled WGS sequence"/>
</dbReference>
<evidence type="ECO:0000313" key="4">
    <source>
        <dbReference type="EMBL" id="OEH78983.1"/>
    </source>
</evidence>
<organism evidence="4 5">
    <name type="scientific">Cyclospora cayetanensis</name>
    <dbReference type="NCBI Taxonomy" id="88456"/>
    <lineage>
        <taxon>Eukaryota</taxon>
        <taxon>Sar</taxon>
        <taxon>Alveolata</taxon>
        <taxon>Apicomplexa</taxon>
        <taxon>Conoidasida</taxon>
        <taxon>Coccidia</taxon>
        <taxon>Eucoccidiorida</taxon>
        <taxon>Eimeriorina</taxon>
        <taxon>Eimeriidae</taxon>
        <taxon>Cyclospora</taxon>
    </lineage>
</organism>
<comment type="caution">
    <text evidence="4">The sequence shown here is derived from an EMBL/GenBank/DDBJ whole genome shotgun (WGS) entry which is preliminary data.</text>
</comment>
<gene>
    <name evidence="4" type="ORF">cyc_04120</name>
</gene>
<reference evidence="4 5" key="1">
    <citation type="journal article" date="2016" name="BMC Genomics">
        <title>Comparative genomics reveals Cyclospora cayetanensis possesses coccidia-like metabolism and invasion components but unique surface antigens.</title>
        <authorList>
            <person name="Liu S."/>
            <person name="Wang L."/>
            <person name="Zheng H."/>
            <person name="Xu Z."/>
            <person name="Roellig D.M."/>
            <person name="Li N."/>
            <person name="Frace M.A."/>
            <person name="Tang K."/>
            <person name="Arrowood M.J."/>
            <person name="Moss D.M."/>
            <person name="Zhang L."/>
            <person name="Feng Y."/>
            <person name="Xiao L."/>
        </authorList>
    </citation>
    <scope>NUCLEOTIDE SEQUENCE [LARGE SCALE GENOMIC DNA]</scope>
    <source>
        <strain evidence="4 5">CHN_HEN01</strain>
    </source>
</reference>
<accession>A0A1D3D694</accession>
<dbReference type="InParanoid" id="A0A1D3D694"/>
<keyword evidence="1" id="KW-0175">Coiled coil</keyword>
<name>A0A1D3D694_9EIME</name>
<evidence type="ECO:0000256" key="3">
    <source>
        <dbReference type="SAM" id="Phobius"/>
    </source>
</evidence>
<keyword evidence="5" id="KW-1185">Reference proteome</keyword>
<evidence type="ECO:0000256" key="2">
    <source>
        <dbReference type="SAM" id="MobiDB-lite"/>
    </source>
</evidence>
<dbReference type="EMBL" id="JROU02000555">
    <property type="protein sequence ID" value="OEH78983.1"/>
    <property type="molecule type" value="Genomic_DNA"/>
</dbReference>
<dbReference type="VEuPathDB" id="ToxoDB:cyc_04120"/>
<keyword evidence="3 4" id="KW-0812">Transmembrane</keyword>
<evidence type="ECO:0000313" key="5">
    <source>
        <dbReference type="Proteomes" id="UP000095192"/>
    </source>
</evidence>
<sequence>MNSEDDSPMDWDEDPFGKTSFDNQDGDLLSGANFWSIAGALLLGVILFLLYRVTVAWGHRREKEEAEARRQRLREARERQAASLEMEMEAFKETPAYAELQRASSVATGGIRPEHRGQISRHGIAPPTQPKPWRPSPAERYGRTRRGGG</sequence>
<keyword evidence="3" id="KW-1133">Transmembrane helix</keyword>
<feature type="coiled-coil region" evidence="1">
    <location>
        <begin position="56"/>
        <end position="94"/>
    </location>
</feature>
<protein>
    <submittedName>
        <fullName evidence="4">Transmembrane protein</fullName>
    </submittedName>
</protein>
<feature type="region of interest" description="Disordered" evidence="2">
    <location>
        <begin position="102"/>
        <end position="149"/>
    </location>
</feature>
<dbReference type="AlphaFoldDB" id="A0A1D3D694"/>
<evidence type="ECO:0000256" key="1">
    <source>
        <dbReference type="SAM" id="Coils"/>
    </source>
</evidence>
<feature type="transmembrane region" description="Helical" evidence="3">
    <location>
        <begin position="32"/>
        <end position="51"/>
    </location>
</feature>